<evidence type="ECO:0000313" key="3">
    <source>
        <dbReference type="EMBL" id="BCL29352.1"/>
    </source>
</evidence>
<dbReference type="InterPro" id="IPR011990">
    <property type="entry name" value="TPR-like_helical_dom_sf"/>
</dbReference>
<dbReference type="InterPro" id="IPR010982">
    <property type="entry name" value="Lambda_DNA-bd_dom_sf"/>
</dbReference>
<feature type="domain" description="HTH cro/C1-type" evidence="2">
    <location>
        <begin position="12"/>
        <end position="67"/>
    </location>
</feature>
<dbReference type="EMBL" id="AP023440">
    <property type="protein sequence ID" value="BCL29352.1"/>
    <property type="molecule type" value="Genomic_DNA"/>
</dbReference>
<dbReference type="PROSITE" id="PS50943">
    <property type="entry name" value="HTH_CROC1"/>
    <property type="match status" value="1"/>
</dbReference>
<dbReference type="SMART" id="SM00530">
    <property type="entry name" value="HTH_XRE"/>
    <property type="match status" value="1"/>
</dbReference>
<accession>A0A7G1P340</accession>
<organism evidence="3 4">
    <name type="scientific">Streptomyces aurantiacus</name>
    <dbReference type="NCBI Taxonomy" id="47760"/>
    <lineage>
        <taxon>Bacteria</taxon>
        <taxon>Bacillati</taxon>
        <taxon>Actinomycetota</taxon>
        <taxon>Actinomycetes</taxon>
        <taxon>Kitasatosporales</taxon>
        <taxon>Streptomycetaceae</taxon>
        <taxon>Streptomyces</taxon>
        <taxon>Streptomyces aurantiacus group</taxon>
    </lineage>
</organism>
<keyword evidence="4" id="KW-1185">Reference proteome</keyword>
<dbReference type="RefSeq" id="WP_246596451.1">
    <property type="nucleotide sequence ID" value="NZ_AP023440.1"/>
</dbReference>
<dbReference type="SUPFAM" id="SSF47413">
    <property type="entry name" value="lambda repressor-like DNA-binding domains"/>
    <property type="match status" value="1"/>
</dbReference>
<dbReference type="Gene3D" id="1.25.40.10">
    <property type="entry name" value="Tetratricopeptide repeat domain"/>
    <property type="match status" value="1"/>
</dbReference>
<sequence length="412" mass="44472">MSALPSTTGQRIKELRRAAGMSQADLATAMGRSESWVSQVERGVQPVERLAILQALADALGTSVRDVRPDAPPSSADQVDEAPAPESNDLDGLRVALTGHPALGSLFDRGPSSLTPSLAEFRQLVDQAWEYVHASSFAALSDHLVKLLPDIEVAVRHAPAADRVELHSLRARSYQAAAASFTRQDQADAAWVAADRALQAAEMAGQPLEVVASLFRMAHAFMRQQHMDQAEQAARSAVEVLSPRVDDPACPAEELSLLGAMNLVLAVINAREGNRSETHVRLNRARELAARLGEDRNDFDTEFGPTNVKLHSVSTAVELGDAGLALETAAEIDAGVLSSERQSRFLLDVARAHAQRRHVGEATAALLEAETLAPEQIRDHHSAREVIRDLIQLSGRRVPEPLRDLADRCGVS</sequence>
<dbReference type="CDD" id="cd00093">
    <property type="entry name" value="HTH_XRE"/>
    <property type="match status" value="1"/>
</dbReference>
<evidence type="ECO:0000256" key="1">
    <source>
        <dbReference type="SAM" id="MobiDB-lite"/>
    </source>
</evidence>
<evidence type="ECO:0000313" key="4">
    <source>
        <dbReference type="Proteomes" id="UP000516444"/>
    </source>
</evidence>
<dbReference type="AlphaFoldDB" id="A0A7G1P340"/>
<dbReference type="SUPFAM" id="SSF48452">
    <property type="entry name" value="TPR-like"/>
    <property type="match status" value="1"/>
</dbReference>
<dbReference type="GO" id="GO:0003677">
    <property type="term" value="F:DNA binding"/>
    <property type="evidence" value="ECO:0007669"/>
    <property type="project" value="InterPro"/>
</dbReference>
<name>A0A7G1P340_9ACTN</name>
<dbReference type="Proteomes" id="UP000516444">
    <property type="component" value="Chromosome"/>
</dbReference>
<reference evidence="3 4" key="1">
    <citation type="journal article" date="2014" name="Int. J. Syst. Evol. Microbiol.">
        <title>Complete genome sequence of Corynebacterium casei LMG S-19264T (=DSM 44701T), isolated from a smear-ripened cheese.</title>
        <authorList>
            <consortium name="US DOE Joint Genome Institute (JGI-PGF)"/>
            <person name="Walter F."/>
            <person name="Albersmeier A."/>
            <person name="Kalinowski J."/>
            <person name="Ruckert C."/>
        </authorList>
    </citation>
    <scope>NUCLEOTIDE SEQUENCE [LARGE SCALE GENOMIC DNA]</scope>
    <source>
        <strain evidence="3 4">JCM 4677</strain>
    </source>
</reference>
<protein>
    <submittedName>
        <fullName evidence="3">Transcriptional regulator</fullName>
    </submittedName>
</protein>
<dbReference type="KEGG" id="sgm:GCM10017557_42110"/>
<dbReference type="Gene3D" id="1.10.260.40">
    <property type="entry name" value="lambda repressor-like DNA-binding domains"/>
    <property type="match status" value="1"/>
</dbReference>
<dbReference type="Pfam" id="PF13560">
    <property type="entry name" value="HTH_31"/>
    <property type="match status" value="1"/>
</dbReference>
<proteinExistence type="predicted"/>
<feature type="region of interest" description="Disordered" evidence="1">
    <location>
        <begin position="64"/>
        <end position="91"/>
    </location>
</feature>
<gene>
    <name evidence="3" type="ORF">GCM10017557_42110</name>
</gene>
<evidence type="ECO:0000259" key="2">
    <source>
        <dbReference type="PROSITE" id="PS50943"/>
    </source>
</evidence>
<dbReference type="InterPro" id="IPR001387">
    <property type="entry name" value="Cro/C1-type_HTH"/>
</dbReference>